<dbReference type="STRING" id="926561.GCA_000379025_01184"/>
<dbReference type="AlphaFoldDB" id="A0A4R8GQT7"/>
<evidence type="ECO:0000313" key="2">
    <source>
        <dbReference type="Proteomes" id="UP000295832"/>
    </source>
</evidence>
<dbReference type="EMBL" id="SOEG01000054">
    <property type="protein sequence ID" value="TDX44473.1"/>
    <property type="molecule type" value="Genomic_DNA"/>
</dbReference>
<comment type="caution">
    <text evidence="1">The sequence shown here is derived from an EMBL/GenBank/DDBJ whole genome shotgun (WGS) entry which is preliminary data.</text>
</comment>
<proteinExistence type="predicted"/>
<protein>
    <submittedName>
        <fullName evidence="1">Uncharacterized protein</fullName>
    </submittedName>
</protein>
<accession>A0A4R8GQT7</accession>
<reference evidence="1 2" key="1">
    <citation type="submission" date="2019-03" db="EMBL/GenBank/DDBJ databases">
        <title>Subsurface microbial communities from deep shales in Ohio and West Virginia, USA.</title>
        <authorList>
            <person name="Wrighton K."/>
        </authorList>
    </citation>
    <scope>NUCLEOTIDE SEQUENCE [LARGE SCALE GENOMIC DNA]</scope>
    <source>
        <strain evidence="1 2">MSL 6dP</strain>
    </source>
</reference>
<organism evidence="1 2">
    <name type="scientific">Orenia marismortui</name>
    <dbReference type="NCBI Taxonomy" id="46469"/>
    <lineage>
        <taxon>Bacteria</taxon>
        <taxon>Bacillati</taxon>
        <taxon>Bacillota</taxon>
        <taxon>Clostridia</taxon>
        <taxon>Halanaerobiales</taxon>
        <taxon>Halobacteroidaceae</taxon>
        <taxon>Orenia</taxon>
    </lineage>
</organism>
<name>A0A4R8GQT7_9FIRM</name>
<evidence type="ECO:0000313" key="1">
    <source>
        <dbReference type="EMBL" id="TDX44473.1"/>
    </source>
</evidence>
<gene>
    <name evidence="1" type="ORF">C7959_1541</name>
</gene>
<dbReference type="Proteomes" id="UP000295832">
    <property type="component" value="Unassembled WGS sequence"/>
</dbReference>
<dbReference type="RefSeq" id="WP_134119101.1">
    <property type="nucleotide sequence ID" value="NZ_SOEG01000054.1"/>
</dbReference>
<keyword evidence="2" id="KW-1185">Reference proteome</keyword>
<sequence>MKWEEVRKIYPDKFVKLVVLNSHVEGNKEYVDDVAVIETVPEDEATKEFLRAKGNVLVYHTSKEDITIKIRNRIGLRGVFRNEN</sequence>